<dbReference type="InterPro" id="IPR011701">
    <property type="entry name" value="MFS"/>
</dbReference>
<dbReference type="PANTHER" id="PTHR43124:SF10">
    <property type="entry name" value="PURINE EFFLUX PUMP PBUE"/>
    <property type="match status" value="1"/>
</dbReference>
<feature type="transmembrane region" description="Helical" evidence="7">
    <location>
        <begin position="164"/>
        <end position="185"/>
    </location>
</feature>
<dbReference type="CDD" id="cd17324">
    <property type="entry name" value="MFS_NepI_like"/>
    <property type="match status" value="1"/>
</dbReference>
<keyword evidence="4 7" id="KW-0812">Transmembrane</keyword>
<proteinExistence type="predicted"/>
<protein>
    <submittedName>
        <fullName evidence="9">Chloramphenicol resistance protein</fullName>
    </submittedName>
</protein>
<dbReference type="AlphaFoldDB" id="C2Y436"/>
<comment type="caution">
    <text evidence="9">The sequence shown here is derived from an EMBL/GenBank/DDBJ whole genome shotgun (WGS) entry which is preliminary data.</text>
</comment>
<feature type="transmembrane region" description="Helical" evidence="7">
    <location>
        <begin position="76"/>
        <end position="99"/>
    </location>
</feature>
<dbReference type="PROSITE" id="PS50850">
    <property type="entry name" value="MFS"/>
    <property type="match status" value="1"/>
</dbReference>
<evidence type="ECO:0000256" key="3">
    <source>
        <dbReference type="ARBA" id="ARBA00022475"/>
    </source>
</evidence>
<keyword evidence="3" id="KW-1003">Cell membrane</keyword>
<dbReference type="EMBL" id="ACMP01000215">
    <property type="protein sequence ID" value="EEL67317.1"/>
    <property type="molecule type" value="Genomic_DNA"/>
</dbReference>
<dbReference type="Gene3D" id="1.20.1250.20">
    <property type="entry name" value="MFS general substrate transporter like domains"/>
    <property type="match status" value="1"/>
</dbReference>
<feature type="transmembrane region" description="Helical" evidence="7">
    <location>
        <begin position="268"/>
        <end position="288"/>
    </location>
</feature>
<evidence type="ECO:0000256" key="7">
    <source>
        <dbReference type="SAM" id="Phobius"/>
    </source>
</evidence>
<dbReference type="InterPro" id="IPR050189">
    <property type="entry name" value="MFS_Efflux_Transporters"/>
</dbReference>
<dbReference type="PANTHER" id="PTHR43124">
    <property type="entry name" value="PURINE EFFLUX PUMP PBUE"/>
    <property type="match status" value="1"/>
</dbReference>
<dbReference type="Pfam" id="PF07690">
    <property type="entry name" value="MFS_1"/>
    <property type="match status" value="1"/>
</dbReference>
<reference evidence="9" key="1">
    <citation type="journal article" date="2012" name="Genome Res.">
        <title>Genomic characterization of the Bacillus cereus sensu lato species: Backdrop to the evolution of Bacillus anthracis.</title>
        <authorList>
            <person name="Zwick M.E."/>
            <person name="Joseph S.J."/>
            <person name="Didelot X."/>
            <person name="Chen P.E."/>
            <person name="Bishop-Lilly K.A."/>
            <person name="Stewart A.C."/>
            <person name="Willner K."/>
            <person name="Nolan N."/>
            <person name="Lentz S."/>
            <person name="Thomason M.K."/>
            <person name="Sozhamannan S."/>
            <person name="Mateczun A.J."/>
            <person name="Du L."/>
            <person name="Read T.D."/>
        </authorList>
    </citation>
    <scope>NUCLEOTIDE SEQUENCE [LARGE SCALE GENOMIC DNA]</scope>
    <source>
        <strain evidence="9">AH603</strain>
    </source>
</reference>
<evidence type="ECO:0000256" key="5">
    <source>
        <dbReference type="ARBA" id="ARBA00022989"/>
    </source>
</evidence>
<feature type="transmembrane region" description="Helical" evidence="7">
    <location>
        <begin position="360"/>
        <end position="381"/>
    </location>
</feature>
<feature type="transmembrane region" description="Helical" evidence="7">
    <location>
        <begin position="294"/>
        <end position="319"/>
    </location>
</feature>
<sequence length="398" mass="43345">MGDEFMNKLMIYLLALGAFLTGTAEFVVSGILEIIAKYLDVSISAAGQLISIYSIFYALGAFFLVLLTAKWDRKKVLSISLFIFFIGNLIAFLSSNFILAMLSRIILAMSGGLFTVVATNYAAHLASPDKKGKAMATVTTGFTISLAFGVPIGTLTAAYIDWHYIYLIIGGLTLINLLLLNRLVPKLEAENSIPLKKQLLVIKDKKVIAGLLTTVFWILGYTLVFAYISPILSQGANFTIELISISLFSLGIFAFIGTQVGGVMADNWGSVKVITCSLIVNAISLFLMRPFLNSTIAILLIIIIWALATWTTTPAMHVYMISLKPQTSEILLSFNITVMNIGMSIAAGIGGMVIKYTSTLNLSWIGGVMVIIALALSYYSFAIDKKQNKEKEQICINS</sequence>
<evidence type="ECO:0000256" key="2">
    <source>
        <dbReference type="ARBA" id="ARBA00022448"/>
    </source>
</evidence>
<feature type="transmembrane region" description="Helical" evidence="7">
    <location>
        <begin position="331"/>
        <end position="354"/>
    </location>
</feature>
<dbReference type="GO" id="GO:0005886">
    <property type="term" value="C:plasma membrane"/>
    <property type="evidence" value="ECO:0007669"/>
    <property type="project" value="UniProtKB-SubCell"/>
</dbReference>
<feature type="transmembrane region" description="Helical" evidence="7">
    <location>
        <begin position="206"/>
        <end position="229"/>
    </location>
</feature>
<evidence type="ECO:0000256" key="1">
    <source>
        <dbReference type="ARBA" id="ARBA00004651"/>
    </source>
</evidence>
<dbReference type="InterPro" id="IPR036259">
    <property type="entry name" value="MFS_trans_sf"/>
</dbReference>
<feature type="transmembrane region" description="Helical" evidence="7">
    <location>
        <begin position="48"/>
        <end position="69"/>
    </location>
</feature>
<dbReference type="SUPFAM" id="SSF103473">
    <property type="entry name" value="MFS general substrate transporter"/>
    <property type="match status" value="1"/>
</dbReference>
<evidence type="ECO:0000256" key="4">
    <source>
        <dbReference type="ARBA" id="ARBA00022692"/>
    </source>
</evidence>
<evidence type="ECO:0000259" key="8">
    <source>
        <dbReference type="PROSITE" id="PS50850"/>
    </source>
</evidence>
<dbReference type="GO" id="GO:0022857">
    <property type="term" value="F:transmembrane transporter activity"/>
    <property type="evidence" value="ECO:0007669"/>
    <property type="project" value="InterPro"/>
</dbReference>
<feature type="domain" description="Major facilitator superfamily (MFS) profile" evidence="8">
    <location>
        <begin position="10"/>
        <end position="385"/>
    </location>
</feature>
<feature type="transmembrane region" description="Helical" evidence="7">
    <location>
        <begin position="105"/>
        <end position="123"/>
    </location>
</feature>
<feature type="transmembrane region" description="Helical" evidence="7">
    <location>
        <begin position="235"/>
        <end position="256"/>
    </location>
</feature>
<name>C2Y436_BACMY</name>
<dbReference type="InterPro" id="IPR020846">
    <property type="entry name" value="MFS_dom"/>
</dbReference>
<keyword evidence="5 7" id="KW-1133">Transmembrane helix</keyword>
<evidence type="ECO:0000256" key="6">
    <source>
        <dbReference type="ARBA" id="ARBA00023136"/>
    </source>
</evidence>
<accession>C2Y436</accession>
<dbReference type="Proteomes" id="UP000001753">
    <property type="component" value="Chromosome"/>
</dbReference>
<feature type="transmembrane region" description="Helical" evidence="7">
    <location>
        <begin position="135"/>
        <end position="158"/>
    </location>
</feature>
<comment type="subcellular location">
    <subcellularLocation>
        <location evidence="1">Cell membrane</location>
        <topology evidence="1">Multi-pass membrane protein</topology>
    </subcellularLocation>
</comment>
<dbReference type="HOGENOM" id="CLU_001265_61_5_9"/>
<gene>
    <name evidence="9" type="ORF">bcere0026_57490</name>
</gene>
<evidence type="ECO:0000313" key="9">
    <source>
        <dbReference type="EMBL" id="EEL67317.1"/>
    </source>
</evidence>
<feature type="transmembrane region" description="Helical" evidence="7">
    <location>
        <begin position="12"/>
        <end position="36"/>
    </location>
</feature>
<keyword evidence="2" id="KW-0813">Transport</keyword>
<organism evidence="9">
    <name type="scientific">Bacillus mycoides</name>
    <dbReference type="NCBI Taxonomy" id="1405"/>
    <lineage>
        <taxon>Bacteria</taxon>
        <taxon>Bacillati</taxon>
        <taxon>Bacillota</taxon>
        <taxon>Bacilli</taxon>
        <taxon>Bacillales</taxon>
        <taxon>Bacillaceae</taxon>
        <taxon>Bacillus</taxon>
        <taxon>Bacillus cereus group</taxon>
    </lineage>
</organism>
<keyword evidence="6 7" id="KW-0472">Membrane</keyword>